<name>A0A5C6MJE5_9TELE</name>
<gene>
    <name evidence="1" type="ORF">D4764_09G0003050</name>
</gene>
<accession>A0A5C6MJE5</accession>
<proteinExistence type="predicted"/>
<organism evidence="1 2">
    <name type="scientific">Takifugu flavidus</name>
    <name type="common">sansaifugu</name>
    <dbReference type="NCBI Taxonomy" id="433684"/>
    <lineage>
        <taxon>Eukaryota</taxon>
        <taxon>Metazoa</taxon>
        <taxon>Chordata</taxon>
        <taxon>Craniata</taxon>
        <taxon>Vertebrata</taxon>
        <taxon>Euteleostomi</taxon>
        <taxon>Actinopterygii</taxon>
        <taxon>Neopterygii</taxon>
        <taxon>Teleostei</taxon>
        <taxon>Neoteleostei</taxon>
        <taxon>Acanthomorphata</taxon>
        <taxon>Eupercaria</taxon>
        <taxon>Tetraodontiformes</taxon>
        <taxon>Tetradontoidea</taxon>
        <taxon>Tetraodontidae</taxon>
        <taxon>Takifugu</taxon>
    </lineage>
</organism>
<dbReference type="Proteomes" id="UP000324091">
    <property type="component" value="Chromosome 9"/>
</dbReference>
<keyword evidence="2" id="KW-1185">Reference proteome</keyword>
<evidence type="ECO:0000313" key="1">
    <source>
        <dbReference type="EMBL" id="TWW55256.1"/>
    </source>
</evidence>
<dbReference type="AlphaFoldDB" id="A0A5C6MJE5"/>
<comment type="caution">
    <text evidence="1">The sequence shown here is derived from an EMBL/GenBank/DDBJ whole genome shotgun (WGS) entry which is preliminary data.</text>
</comment>
<sequence>MLFEFHFPLTLKHLYNHGGIAAEYGGTPIPSYDRATGGYPVVVNCPRNHHPIAVGDRVFPKTNVGFVDISGQQAFVVRVILQVCPSTGRRGLISGGANYIPVSV</sequence>
<protein>
    <submittedName>
        <fullName evidence="1">Uncharacterized protein</fullName>
    </submittedName>
</protein>
<evidence type="ECO:0000313" key="2">
    <source>
        <dbReference type="Proteomes" id="UP000324091"/>
    </source>
</evidence>
<reference evidence="1 2" key="1">
    <citation type="submission" date="2019-04" db="EMBL/GenBank/DDBJ databases">
        <title>Chromosome genome assembly for Takifugu flavidus.</title>
        <authorList>
            <person name="Xiao S."/>
        </authorList>
    </citation>
    <scope>NUCLEOTIDE SEQUENCE [LARGE SCALE GENOMIC DNA]</scope>
    <source>
        <strain evidence="1">HTHZ2018</strain>
        <tissue evidence="1">Muscle</tissue>
    </source>
</reference>
<dbReference type="EMBL" id="RHFK02000022">
    <property type="protein sequence ID" value="TWW55256.1"/>
    <property type="molecule type" value="Genomic_DNA"/>
</dbReference>